<dbReference type="Proteomes" id="UP001061862">
    <property type="component" value="Chromosome"/>
</dbReference>
<dbReference type="GO" id="GO:0016787">
    <property type="term" value="F:hydrolase activity"/>
    <property type="evidence" value="ECO:0007669"/>
    <property type="project" value="UniProtKB-KW"/>
</dbReference>
<name>A0ABY6CH00_9HYPH</name>
<dbReference type="RefSeq" id="WP_262171067.1">
    <property type="nucleotide sequence ID" value="NZ_CP104965.1"/>
</dbReference>
<protein>
    <submittedName>
        <fullName evidence="2">Acyloxyacyl hydrolase</fullName>
    </submittedName>
</protein>
<keyword evidence="3" id="KW-1185">Reference proteome</keyword>
<evidence type="ECO:0000313" key="2">
    <source>
        <dbReference type="EMBL" id="UXN71490.1"/>
    </source>
</evidence>
<feature type="signal peptide" evidence="1">
    <location>
        <begin position="1"/>
        <end position="23"/>
    </location>
</feature>
<organism evidence="2 3">
    <name type="scientific">Devosia neptuniae</name>
    <dbReference type="NCBI Taxonomy" id="191302"/>
    <lineage>
        <taxon>Bacteria</taxon>
        <taxon>Pseudomonadati</taxon>
        <taxon>Pseudomonadota</taxon>
        <taxon>Alphaproteobacteria</taxon>
        <taxon>Hyphomicrobiales</taxon>
        <taxon>Devosiaceae</taxon>
        <taxon>Devosia</taxon>
    </lineage>
</organism>
<sequence>MAIIWRAMMALGLVLLTIGSAQAQFDILPEIRGGIFSRGVGDADSSGLFDTERIEDANVELLFAVPALSPALVPAEIRPHLGATFNMDGKESMLYGGLSLTFRLPLLPVFAEASLGGALQSGSMLAEGVPQRFGCAALLRASGSVGVDVLPGASLMLTAEHYTDGGMCGDSEALTNVGVRAGIRF</sequence>
<evidence type="ECO:0000313" key="3">
    <source>
        <dbReference type="Proteomes" id="UP001061862"/>
    </source>
</evidence>
<gene>
    <name evidence="2" type="ORF">N8A98_10030</name>
</gene>
<proteinExistence type="predicted"/>
<dbReference type="EMBL" id="CP104965">
    <property type="protein sequence ID" value="UXN71490.1"/>
    <property type="molecule type" value="Genomic_DNA"/>
</dbReference>
<keyword evidence="2" id="KW-0378">Hydrolase</keyword>
<keyword evidence="1" id="KW-0732">Signal</keyword>
<evidence type="ECO:0000256" key="1">
    <source>
        <dbReference type="SAM" id="SignalP"/>
    </source>
</evidence>
<feature type="chain" id="PRO_5046958598" evidence="1">
    <location>
        <begin position="24"/>
        <end position="185"/>
    </location>
</feature>
<reference evidence="2 3" key="1">
    <citation type="submission" date="2022-09" db="EMBL/GenBank/DDBJ databases">
        <title>Interaction between co-microsymbionts with complementary sets of symbiotic genes in legume-rhizobium systems.</title>
        <authorList>
            <person name="Safronova V."/>
            <person name="Sazanova A."/>
            <person name="Afonin A."/>
            <person name="Chirak E."/>
        </authorList>
    </citation>
    <scope>NUCLEOTIDE SEQUENCE [LARGE SCALE GENOMIC DNA]</scope>
    <source>
        <strain evidence="2 3">A18/4-1</strain>
    </source>
</reference>
<accession>A0ABY6CH00</accession>